<evidence type="ECO:0000313" key="10">
    <source>
        <dbReference type="EMBL" id="RHA79072.1"/>
    </source>
</evidence>
<dbReference type="GO" id="GO:0006817">
    <property type="term" value="P:phosphate ion transport"/>
    <property type="evidence" value="ECO:0007669"/>
    <property type="project" value="UniProtKB-KW"/>
</dbReference>
<evidence type="ECO:0000256" key="6">
    <source>
        <dbReference type="ARBA" id="ARBA00022592"/>
    </source>
</evidence>
<feature type="domain" description="PhoU" evidence="9">
    <location>
        <begin position="122"/>
        <end position="206"/>
    </location>
</feature>
<dbReference type="GeneID" id="78404243"/>
<name>A0A413T5H0_9BACT</name>
<dbReference type="InterPro" id="IPR026022">
    <property type="entry name" value="PhoU_dom"/>
</dbReference>
<evidence type="ECO:0000256" key="1">
    <source>
        <dbReference type="ARBA" id="ARBA00004496"/>
    </source>
</evidence>
<accession>A0A413T5H0</accession>
<dbReference type="AlphaFoldDB" id="A0A413T5H0"/>
<dbReference type="Proteomes" id="UP000283855">
    <property type="component" value="Unassembled WGS sequence"/>
</dbReference>
<comment type="subcellular location">
    <subcellularLocation>
        <location evidence="1 8">Cytoplasm</location>
    </subcellularLocation>
</comment>
<dbReference type="GO" id="GO:0030643">
    <property type="term" value="P:intracellular phosphate ion homeostasis"/>
    <property type="evidence" value="ECO:0007669"/>
    <property type="project" value="InterPro"/>
</dbReference>
<evidence type="ECO:0000259" key="9">
    <source>
        <dbReference type="Pfam" id="PF01895"/>
    </source>
</evidence>
<dbReference type="Gene3D" id="1.20.58.220">
    <property type="entry name" value="Phosphate transport system protein phou homolog 2, domain 2"/>
    <property type="match status" value="1"/>
</dbReference>
<proteinExistence type="inferred from homology"/>
<dbReference type="EMBL" id="QSFT01000001">
    <property type="protein sequence ID" value="RHA79072.1"/>
    <property type="molecule type" value="Genomic_DNA"/>
</dbReference>
<sequence length="227" mass="26386">MVKFVENELQNIQREVKEMWKLVYQQLDNAYNAVLNADQELADKVISREKRVNAFELKIDSDIEDFIALYNPVAVDLRFALAMLKINNNLERIGDYAESIARFVIRTELKPENKILFADLQLEDMYDTVLSMLNTTYEALQRQDIGLAKSVFDKDETLDQINQKALDRLTAYATEHPESIRLCLEVSGIFRKLERAGDHINNLAEETVFYIDAEVLKHRKTILPEKE</sequence>
<comment type="subunit">
    <text evidence="3 8">Homodimer.</text>
</comment>
<protein>
    <recommendedName>
        <fullName evidence="8">Phosphate-specific transport system accessory protein PhoU</fullName>
    </recommendedName>
</protein>
<dbReference type="SUPFAM" id="SSF109755">
    <property type="entry name" value="PhoU-like"/>
    <property type="match status" value="1"/>
</dbReference>
<evidence type="ECO:0000256" key="2">
    <source>
        <dbReference type="ARBA" id="ARBA00008107"/>
    </source>
</evidence>
<feature type="domain" description="PhoU" evidence="9">
    <location>
        <begin position="16"/>
        <end position="104"/>
    </location>
</feature>
<gene>
    <name evidence="10" type="primary">phoU</name>
    <name evidence="10" type="ORF">DW921_01035</name>
</gene>
<evidence type="ECO:0000256" key="7">
    <source>
        <dbReference type="ARBA" id="ARBA00056181"/>
    </source>
</evidence>
<dbReference type="PANTHER" id="PTHR42930:SF3">
    <property type="entry name" value="PHOSPHATE-SPECIFIC TRANSPORT SYSTEM ACCESSORY PROTEIN PHOU"/>
    <property type="match status" value="1"/>
</dbReference>
<dbReference type="NCBIfam" id="TIGR02135">
    <property type="entry name" value="phoU_full"/>
    <property type="match status" value="1"/>
</dbReference>
<comment type="caution">
    <text evidence="10">The sequence shown here is derived from an EMBL/GenBank/DDBJ whole genome shotgun (WGS) entry which is preliminary data.</text>
</comment>
<comment type="similarity">
    <text evidence="2 8">Belongs to the PhoU family.</text>
</comment>
<dbReference type="GO" id="GO:0005737">
    <property type="term" value="C:cytoplasm"/>
    <property type="evidence" value="ECO:0007669"/>
    <property type="project" value="UniProtKB-SubCell"/>
</dbReference>
<keyword evidence="6 8" id="KW-0592">Phosphate transport</keyword>
<dbReference type="GO" id="GO:0045936">
    <property type="term" value="P:negative regulation of phosphate metabolic process"/>
    <property type="evidence" value="ECO:0007669"/>
    <property type="project" value="InterPro"/>
</dbReference>
<dbReference type="FunFam" id="1.20.58.220:FF:000004">
    <property type="entry name" value="Phosphate-specific transport system accessory protein PhoU"/>
    <property type="match status" value="1"/>
</dbReference>
<evidence type="ECO:0000256" key="3">
    <source>
        <dbReference type="ARBA" id="ARBA00011738"/>
    </source>
</evidence>
<dbReference type="PIRSF" id="PIRSF003107">
    <property type="entry name" value="PhoU"/>
    <property type="match status" value="1"/>
</dbReference>
<evidence type="ECO:0000256" key="8">
    <source>
        <dbReference type="PIRNR" id="PIRNR003107"/>
    </source>
</evidence>
<keyword evidence="5 8" id="KW-0963">Cytoplasm</keyword>
<dbReference type="InterPro" id="IPR038078">
    <property type="entry name" value="PhoU-like_sf"/>
</dbReference>
<dbReference type="Pfam" id="PF01895">
    <property type="entry name" value="PhoU"/>
    <property type="match status" value="2"/>
</dbReference>
<evidence type="ECO:0000256" key="5">
    <source>
        <dbReference type="ARBA" id="ARBA00022490"/>
    </source>
</evidence>
<dbReference type="RefSeq" id="WP_008142109.1">
    <property type="nucleotide sequence ID" value="NZ_CABJGD010000001.1"/>
</dbReference>
<dbReference type="PANTHER" id="PTHR42930">
    <property type="entry name" value="PHOSPHATE-SPECIFIC TRANSPORT SYSTEM ACCESSORY PROTEIN PHOU"/>
    <property type="match status" value="1"/>
</dbReference>
<organism evidence="10 11">
    <name type="scientific">Phocaeicola coprophilus</name>
    <dbReference type="NCBI Taxonomy" id="387090"/>
    <lineage>
        <taxon>Bacteria</taxon>
        <taxon>Pseudomonadati</taxon>
        <taxon>Bacteroidota</taxon>
        <taxon>Bacteroidia</taxon>
        <taxon>Bacteroidales</taxon>
        <taxon>Bacteroidaceae</taxon>
        <taxon>Phocaeicola</taxon>
    </lineage>
</organism>
<dbReference type="InterPro" id="IPR028366">
    <property type="entry name" value="PhoU"/>
</dbReference>
<evidence type="ECO:0000313" key="11">
    <source>
        <dbReference type="Proteomes" id="UP000283855"/>
    </source>
</evidence>
<comment type="function">
    <text evidence="7 8">Plays a role in the regulation of phosphate uptake.</text>
</comment>
<reference evidence="10 11" key="1">
    <citation type="submission" date="2018-08" db="EMBL/GenBank/DDBJ databases">
        <title>A genome reference for cultivated species of the human gut microbiota.</title>
        <authorList>
            <person name="Zou Y."/>
            <person name="Xue W."/>
            <person name="Luo G."/>
        </authorList>
    </citation>
    <scope>NUCLEOTIDE SEQUENCE [LARGE SCALE GENOMIC DNA]</scope>
    <source>
        <strain evidence="10 11">AM42-38</strain>
    </source>
</reference>
<keyword evidence="4 8" id="KW-0813">Transport</keyword>
<evidence type="ECO:0000256" key="4">
    <source>
        <dbReference type="ARBA" id="ARBA00022448"/>
    </source>
</evidence>